<accession>A0A0B7A5T3</accession>
<feature type="region of interest" description="Disordered" evidence="1">
    <location>
        <begin position="1"/>
        <end position="88"/>
    </location>
</feature>
<feature type="region of interest" description="Disordered" evidence="1">
    <location>
        <begin position="164"/>
        <end position="207"/>
    </location>
</feature>
<feature type="compositionally biased region" description="Polar residues" evidence="1">
    <location>
        <begin position="54"/>
        <end position="88"/>
    </location>
</feature>
<feature type="compositionally biased region" description="Basic and acidic residues" evidence="1">
    <location>
        <begin position="194"/>
        <end position="207"/>
    </location>
</feature>
<sequence length="207" mass="22560">ITNQNLSSLYSTQDGRTCPDKSVCFNSNSTESYRRVAESTLSESVESSGKHQESVSPINSQSIQSYQRLGYSQSNPSAGYQTQSSGYQTGVTEKPREHFSMTIVDCEDPHKRKVASVPDKLDEGNTMTQILSTVLQPGYVTLSALTDTESDLDKVSSSIPEITDYLPHSFSSSKGPSAGTSSFQPSTSDAQNSDDTRIHTHEDIEIT</sequence>
<dbReference type="EMBL" id="HACG01028475">
    <property type="protein sequence ID" value="CEK75340.1"/>
    <property type="molecule type" value="Transcribed_RNA"/>
</dbReference>
<feature type="compositionally biased region" description="Polar residues" evidence="1">
    <location>
        <begin position="1"/>
        <end position="15"/>
    </location>
</feature>
<evidence type="ECO:0000256" key="1">
    <source>
        <dbReference type="SAM" id="MobiDB-lite"/>
    </source>
</evidence>
<reference evidence="2" key="1">
    <citation type="submission" date="2014-12" db="EMBL/GenBank/DDBJ databases">
        <title>Insight into the proteome of Arion vulgaris.</title>
        <authorList>
            <person name="Aradska J."/>
            <person name="Bulat T."/>
            <person name="Smidak R."/>
            <person name="Sarate P."/>
            <person name="Gangsoo J."/>
            <person name="Sialana F."/>
            <person name="Bilban M."/>
            <person name="Lubec G."/>
        </authorList>
    </citation>
    <scope>NUCLEOTIDE SEQUENCE</scope>
    <source>
        <tissue evidence="2">Skin</tissue>
    </source>
</reference>
<evidence type="ECO:0000313" key="2">
    <source>
        <dbReference type="EMBL" id="CEK75340.1"/>
    </source>
</evidence>
<feature type="compositionally biased region" description="Polar residues" evidence="1">
    <location>
        <begin position="184"/>
        <end position="193"/>
    </location>
</feature>
<dbReference type="AlphaFoldDB" id="A0A0B7A5T3"/>
<feature type="compositionally biased region" description="Low complexity" evidence="1">
    <location>
        <begin position="169"/>
        <end position="183"/>
    </location>
</feature>
<proteinExistence type="predicted"/>
<protein>
    <submittedName>
        <fullName evidence="2">Uncharacterized protein</fullName>
    </submittedName>
</protein>
<gene>
    <name evidence="2" type="primary">ORF95056</name>
</gene>
<organism evidence="2">
    <name type="scientific">Arion vulgaris</name>
    <dbReference type="NCBI Taxonomy" id="1028688"/>
    <lineage>
        <taxon>Eukaryota</taxon>
        <taxon>Metazoa</taxon>
        <taxon>Spiralia</taxon>
        <taxon>Lophotrochozoa</taxon>
        <taxon>Mollusca</taxon>
        <taxon>Gastropoda</taxon>
        <taxon>Heterobranchia</taxon>
        <taxon>Euthyneura</taxon>
        <taxon>Panpulmonata</taxon>
        <taxon>Eupulmonata</taxon>
        <taxon>Stylommatophora</taxon>
        <taxon>Helicina</taxon>
        <taxon>Arionoidea</taxon>
        <taxon>Arionidae</taxon>
        <taxon>Arion</taxon>
    </lineage>
</organism>
<feature type="non-terminal residue" evidence="2">
    <location>
        <position position="1"/>
    </location>
</feature>
<name>A0A0B7A5T3_9EUPU</name>